<evidence type="ECO:0000313" key="9">
    <source>
        <dbReference type="Proteomes" id="UP001163046"/>
    </source>
</evidence>
<evidence type="ECO:0000256" key="1">
    <source>
        <dbReference type="ARBA" id="ARBA00004613"/>
    </source>
</evidence>
<dbReference type="OrthoDB" id="5950489at2759"/>
<feature type="disulfide bond" evidence="5">
    <location>
        <begin position="148"/>
        <end position="194"/>
    </location>
</feature>
<keyword evidence="5" id="KW-1015">Disulfide bond</keyword>
<evidence type="ECO:0000256" key="3">
    <source>
        <dbReference type="ARBA" id="ARBA00022729"/>
    </source>
</evidence>
<comment type="caution">
    <text evidence="8">The sequence shown here is derived from an EMBL/GenBank/DDBJ whole genome shotgun (WGS) entry which is preliminary data.</text>
</comment>
<feature type="signal peptide" evidence="6">
    <location>
        <begin position="1"/>
        <end position="20"/>
    </location>
</feature>
<dbReference type="GO" id="GO:0015889">
    <property type="term" value="P:cobalamin transport"/>
    <property type="evidence" value="ECO:0007669"/>
    <property type="project" value="InterPro"/>
</dbReference>
<proteinExistence type="predicted"/>
<dbReference type="PANTHER" id="PTHR10559">
    <property type="entry name" value="TRANSCOBALAMIN-1/GASTRIC INTRINSIC FACTOR"/>
    <property type="match status" value="1"/>
</dbReference>
<dbReference type="SUPFAM" id="SSF48239">
    <property type="entry name" value="Terpenoid cyclases/Protein prenyltransferases"/>
    <property type="match status" value="1"/>
</dbReference>
<evidence type="ECO:0000313" key="8">
    <source>
        <dbReference type="EMBL" id="KAJ7387419.1"/>
    </source>
</evidence>
<dbReference type="Gene3D" id="1.50.10.20">
    <property type="match status" value="1"/>
</dbReference>
<keyword evidence="4" id="KW-0170">Cobalt</keyword>
<comment type="subcellular location">
    <subcellularLocation>
        <location evidence="1">Secreted</location>
    </subcellularLocation>
</comment>
<dbReference type="PANTHER" id="PTHR10559:SF18">
    <property type="entry name" value="TRANSCOBALAMIN II"/>
    <property type="match status" value="1"/>
</dbReference>
<feature type="binding site" evidence="4">
    <location>
        <position position="183"/>
    </location>
    <ligand>
        <name>cyanocob(III)alamin</name>
        <dbReference type="ChEBI" id="CHEBI:17439"/>
    </ligand>
</feature>
<dbReference type="Pfam" id="PF14478">
    <property type="entry name" value="DUF4430"/>
    <property type="match status" value="1"/>
</dbReference>
<feature type="chain" id="PRO_5040812430" description="Transcobalamin-like C-terminal domain-containing protein" evidence="6">
    <location>
        <begin position="21"/>
        <end position="423"/>
    </location>
</feature>
<evidence type="ECO:0000256" key="6">
    <source>
        <dbReference type="SAM" id="SignalP"/>
    </source>
</evidence>
<dbReference type="InterPro" id="IPR002157">
    <property type="entry name" value="Cbl-bd_prot"/>
</dbReference>
<feature type="domain" description="Transcobalamin-like C-terminal" evidence="7">
    <location>
        <begin position="344"/>
        <end position="418"/>
    </location>
</feature>
<dbReference type="Gene3D" id="2.170.130.30">
    <property type="match status" value="1"/>
</dbReference>
<evidence type="ECO:0000259" key="7">
    <source>
        <dbReference type="Pfam" id="PF14478"/>
    </source>
</evidence>
<dbReference type="GO" id="GO:0005576">
    <property type="term" value="C:extracellular region"/>
    <property type="evidence" value="ECO:0007669"/>
    <property type="project" value="UniProtKB-SubCell"/>
</dbReference>
<name>A0A9X0D770_9CNID</name>
<gene>
    <name evidence="8" type="ORF">OS493_004414</name>
</gene>
<dbReference type="InterPro" id="IPR051588">
    <property type="entry name" value="Cobalamin_Transport"/>
</dbReference>
<accession>A0A9X0D770</accession>
<sequence>MKCQLLTLLAILALFSQATGFCDTRSLQTSLIRSAVRAADWLRNNQNENGTYGVGHVSAFAFHSLRLIGHSVETGAEHLNAEIIKADIGSLSAGRVALYVLGALATCRDPQRFFDFDLIASLKTKLSKYPKVWFDHPFQYSLAVMALCSSGKAQGRNKETYVNKIIKSIQIQLADSDVTPSGDTLAMQVMALTCVKKSITRKDMRGLKKKIRYAVDDASNELAKRQLNDSTFGENEVTAALVSQALLAAGVKKTKCSATLRWLMSRQKPDGSFVNLLSTIHVIPSLIGALPYDVQDITCPKNITDGEGENAMIDVCVELQFEVNKYSKGKSPPPRACVTVVNGTNAHDILKEAANVHPCYNFTTANTKWGRMLTSVCDVHQRPADKFYWSMYIDGKSAPVGIDDLKPGHESTLSFQYKQLNWN</sequence>
<protein>
    <recommendedName>
        <fullName evidence="7">Transcobalamin-like C-terminal domain-containing protein</fullName>
    </recommendedName>
</protein>
<keyword evidence="3 6" id="KW-0732">Signal</keyword>
<dbReference type="Proteomes" id="UP001163046">
    <property type="component" value="Unassembled WGS sequence"/>
</dbReference>
<reference evidence="8" key="1">
    <citation type="submission" date="2023-01" db="EMBL/GenBank/DDBJ databases">
        <title>Genome assembly of the deep-sea coral Lophelia pertusa.</title>
        <authorList>
            <person name="Herrera S."/>
            <person name="Cordes E."/>
        </authorList>
    </citation>
    <scope>NUCLEOTIDE SEQUENCE</scope>
    <source>
        <strain evidence="8">USNM1676648</strain>
        <tissue evidence="8">Polyp</tissue>
    </source>
</reference>
<feature type="disulfide bond" evidence="5">
    <location>
        <begin position="22"/>
        <end position="256"/>
    </location>
</feature>
<dbReference type="AlphaFoldDB" id="A0A9X0D770"/>
<evidence type="ECO:0000256" key="5">
    <source>
        <dbReference type="PIRSR" id="PIRSR602157-2"/>
    </source>
</evidence>
<dbReference type="EMBL" id="MU825874">
    <property type="protein sequence ID" value="KAJ7387419.1"/>
    <property type="molecule type" value="Genomic_DNA"/>
</dbReference>
<dbReference type="InterPro" id="IPR008930">
    <property type="entry name" value="Terpenoid_cyclase/PrenylTrfase"/>
</dbReference>
<dbReference type="InterPro" id="IPR027954">
    <property type="entry name" value="Transcobalamin-like_C"/>
</dbReference>
<keyword evidence="9" id="KW-1185">Reference proteome</keyword>
<keyword evidence="2" id="KW-0964">Secreted</keyword>
<organism evidence="8 9">
    <name type="scientific">Desmophyllum pertusum</name>
    <dbReference type="NCBI Taxonomy" id="174260"/>
    <lineage>
        <taxon>Eukaryota</taxon>
        <taxon>Metazoa</taxon>
        <taxon>Cnidaria</taxon>
        <taxon>Anthozoa</taxon>
        <taxon>Hexacorallia</taxon>
        <taxon>Scleractinia</taxon>
        <taxon>Caryophylliina</taxon>
        <taxon>Caryophylliidae</taxon>
        <taxon>Desmophyllum</taxon>
    </lineage>
</organism>
<evidence type="ECO:0000256" key="2">
    <source>
        <dbReference type="ARBA" id="ARBA00022525"/>
    </source>
</evidence>
<dbReference type="Pfam" id="PF01122">
    <property type="entry name" value="Cobalamin_bind"/>
    <property type="match status" value="1"/>
</dbReference>
<dbReference type="GO" id="GO:0031419">
    <property type="term" value="F:cobalamin binding"/>
    <property type="evidence" value="ECO:0007669"/>
    <property type="project" value="InterPro"/>
</dbReference>
<evidence type="ECO:0000256" key="4">
    <source>
        <dbReference type="PIRSR" id="PIRSR602157-1"/>
    </source>
</evidence>